<dbReference type="InterPro" id="IPR044741">
    <property type="entry name" value="NsLTP-like"/>
</dbReference>
<accession>A0A8X8Y853</accession>
<gene>
    <name evidence="3" type="ORF">SASPL_110032</name>
</gene>
<dbReference type="SUPFAM" id="SSF47699">
    <property type="entry name" value="Bifunctional inhibitor/lipid-transfer protein/seed storage 2S albumin"/>
    <property type="match status" value="1"/>
</dbReference>
<proteinExistence type="predicted"/>
<comment type="caution">
    <text evidence="3">The sequence shown here is derived from an EMBL/GenBank/DDBJ whole genome shotgun (WGS) entry which is preliminary data.</text>
</comment>
<dbReference type="GO" id="GO:0005504">
    <property type="term" value="F:fatty acid binding"/>
    <property type="evidence" value="ECO:0007669"/>
    <property type="project" value="InterPro"/>
</dbReference>
<evidence type="ECO:0000256" key="1">
    <source>
        <dbReference type="SAM" id="SignalP"/>
    </source>
</evidence>
<dbReference type="PANTHER" id="PTHR33122">
    <property type="entry name" value="LIPID BINDING PROTEIN-RELATED"/>
    <property type="match status" value="1"/>
</dbReference>
<dbReference type="AlphaFoldDB" id="A0A8X8Y853"/>
<dbReference type="Gene3D" id="1.10.110.10">
    <property type="entry name" value="Plant lipid-transfer and hydrophobic proteins"/>
    <property type="match status" value="1"/>
</dbReference>
<dbReference type="EMBL" id="PNBA02000004">
    <property type="protein sequence ID" value="KAG6425827.1"/>
    <property type="molecule type" value="Genomic_DNA"/>
</dbReference>
<feature type="signal peptide" evidence="1">
    <location>
        <begin position="1"/>
        <end position="23"/>
    </location>
</feature>
<dbReference type="InterPro" id="IPR036312">
    <property type="entry name" value="Bifun_inhib/LTP/seed_sf"/>
</dbReference>
<dbReference type="SMART" id="SM00499">
    <property type="entry name" value="AAI"/>
    <property type="match status" value="1"/>
</dbReference>
<dbReference type="PANTHER" id="PTHR33122:SF63">
    <property type="entry name" value="BIFUNCTIONAL INHIBITOR_PLANT LIPID TRANSFER PROTEIN_SEED STORAGE HELICAL DOMAIN-CONTAINING PROTEIN"/>
    <property type="match status" value="1"/>
</dbReference>
<organism evidence="3">
    <name type="scientific">Salvia splendens</name>
    <name type="common">Scarlet sage</name>
    <dbReference type="NCBI Taxonomy" id="180675"/>
    <lineage>
        <taxon>Eukaryota</taxon>
        <taxon>Viridiplantae</taxon>
        <taxon>Streptophyta</taxon>
        <taxon>Embryophyta</taxon>
        <taxon>Tracheophyta</taxon>
        <taxon>Spermatophyta</taxon>
        <taxon>Magnoliopsida</taxon>
        <taxon>eudicotyledons</taxon>
        <taxon>Gunneridae</taxon>
        <taxon>Pentapetalae</taxon>
        <taxon>asterids</taxon>
        <taxon>lamiids</taxon>
        <taxon>Lamiales</taxon>
        <taxon>Lamiaceae</taxon>
        <taxon>Nepetoideae</taxon>
        <taxon>Mentheae</taxon>
        <taxon>Salviinae</taxon>
        <taxon>Salvia</taxon>
        <taxon>Salvia subgen. Calosphace</taxon>
        <taxon>core Calosphace</taxon>
    </lineage>
</organism>
<feature type="chain" id="PRO_5036491818" description="Bifunctional inhibitor/plant lipid transfer protein/seed storage helical domain-containing protein" evidence="1">
    <location>
        <begin position="24"/>
        <end position="99"/>
    </location>
</feature>
<keyword evidence="1" id="KW-0732">Signal</keyword>
<dbReference type="Proteomes" id="UP000298416">
    <property type="component" value="Unassembled WGS sequence"/>
</dbReference>
<sequence>MESLYKKIAIVSVVLVILGGAKAQTLCNMTVIGLLECKPAVTPAKPPPPTAECCSALAQADFKCLCSYKDSKTLPSLGIDPELAVQLPQKCKIPNPHKC</sequence>
<reference evidence="3" key="1">
    <citation type="submission" date="2018-01" db="EMBL/GenBank/DDBJ databases">
        <authorList>
            <person name="Mao J.F."/>
        </authorList>
    </citation>
    <scope>NUCLEOTIDE SEQUENCE</scope>
    <source>
        <strain evidence="3">Huo1</strain>
        <tissue evidence="3">Leaf</tissue>
    </source>
</reference>
<dbReference type="InterPro" id="IPR016140">
    <property type="entry name" value="Bifunc_inhib/LTP/seed_store"/>
</dbReference>
<dbReference type="Pfam" id="PF14368">
    <property type="entry name" value="LTP_2"/>
    <property type="match status" value="1"/>
</dbReference>
<dbReference type="CDD" id="cd04660">
    <property type="entry name" value="nsLTP_like"/>
    <property type="match status" value="1"/>
</dbReference>
<dbReference type="GO" id="GO:0009627">
    <property type="term" value="P:systemic acquired resistance"/>
    <property type="evidence" value="ECO:0007669"/>
    <property type="project" value="InterPro"/>
</dbReference>
<keyword evidence="4" id="KW-1185">Reference proteome</keyword>
<evidence type="ECO:0000313" key="3">
    <source>
        <dbReference type="EMBL" id="KAG6425827.1"/>
    </source>
</evidence>
<feature type="domain" description="Bifunctional inhibitor/plant lipid transfer protein/seed storage helical" evidence="2">
    <location>
        <begin position="27"/>
        <end position="99"/>
    </location>
</feature>
<reference evidence="3" key="2">
    <citation type="submission" date="2020-08" db="EMBL/GenBank/DDBJ databases">
        <title>Plant Genome Project.</title>
        <authorList>
            <person name="Zhang R.-G."/>
        </authorList>
    </citation>
    <scope>NUCLEOTIDE SEQUENCE</scope>
    <source>
        <strain evidence="3">Huo1</strain>
        <tissue evidence="3">Leaf</tissue>
    </source>
</reference>
<evidence type="ECO:0000259" key="2">
    <source>
        <dbReference type="SMART" id="SM00499"/>
    </source>
</evidence>
<name>A0A8X8Y853_SALSN</name>
<evidence type="ECO:0000313" key="4">
    <source>
        <dbReference type="Proteomes" id="UP000298416"/>
    </source>
</evidence>
<protein>
    <recommendedName>
        <fullName evidence="2">Bifunctional inhibitor/plant lipid transfer protein/seed storage helical domain-containing protein</fullName>
    </recommendedName>
</protein>
<dbReference type="InterPro" id="IPR039265">
    <property type="entry name" value="DIR1-like"/>
</dbReference>